<dbReference type="GO" id="GO:0032008">
    <property type="term" value="P:positive regulation of TOR signaling"/>
    <property type="evidence" value="ECO:0007669"/>
    <property type="project" value="TreeGrafter"/>
</dbReference>
<protein>
    <submittedName>
        <fullName evidence="2">Uncharacterized protein</fullName>
    </submittedName>
</protein>
<dbReference type="PANTHER" id="PTHR13378">
    <property type="entry name" value="REGULATOR COMPLEX PROTEIN LAMTOR3"/>
    <property type="match status" value="1"/>
</dbReference>
<name>A0A9J6C2V0_POLVA</name>
<comment type="similarity">
    <text evidence="1">Belongs to the LAMTOR3 family.</text>
</comment>
<dbReference type="Proteomes" id="UP001107558">
    <property type="component" value="Chromosome 2"/>
</dbReference>
<dbReference type="PANTHER" id="PTHR13378:SF1">
    <property type="entry name" value="RAGULATOR COMPLEX PROTEIN LAMTOR3"/>
    <property type="match status" value="1"/>
</dbReference>
<dbReference type="GO" id="GO:0071230">
    <property type="term" value="P:cellular response to amino acid stimulus"/>
    <property type="evidence" value="ECO:0007669"/>
    <property type="project" value="TreeGrafter"/>
</dbReference>
<evidence type="ECO:0000313" key="3">
    <source>
        <dbReference type="Proteomes" id="UP001107558"/>
    </source>
</evidence>
<evidence type="ECO:0000256" key="1">
    <source>
        <dbReference type="ARBA" id="ARBA00005356"/>
    </source>
</evidence>
<accession>A0A9J6C2V0</accession>
<dbReference type="OrthoDB" id="343907at2759"/>
<organism evidence="2 3">
    <name type="scientific">Polypedilum vanderplanki</name>
    <name type="common">Sleeping chironomid midge</name>
    <dbReference type="NCBI Taxonomy" id="319348"/>
    <lineage>
        <taxon>Eukaryota</taxon>
        <taxon>Metazoa</taxon>
        <taxon>Ecdysozoa</taxon>
        <taxon>Arthropoda</taxon>
        <taxon>Hexapoda</taxon>
        <taxon>Insecta</taxon>
        <taxon>Pterygota</taxon>
        <taxon>Neoptera</taxon>
        <taxon>Endopterygota</taxon>
        <taxon>Diptera</taxon>
        <taxon>Nematocera</taxon>
        <taxon>Chironomoidea</taxon>
        <taxon>Chironomidae</taxon>
        <taxon>Chironominae</taxon>
        <taxon>Polypedilum</taxon>
        <taxon>Polypedilum</taxon>
    </lineage>
</organism>
<dbReference type="SUPFAM" id="SSF103196">
    <property type="entry name" value="Roadblock/LC7 domain"/>
    <property type="match status" value="1"/>
</dbReference>
<reference evidence="2" key="1">
    <citation type="submission" date="2021-03" db="EMBL/GenBank/DDBJ databases">
        <title>Chromosome level genome of the anhydrobiotic midge Polypedilum vanderplanki.</title>
        <authorList>
            <person name="Yoshida Y."/>
            <person name="Kikawada T."/>
            <person name="Gusev O."/>
        </authorList>
    </citation>
    <scope>NUCLEOTIDE SEQUENCE</scope>
    <source>
        <strain evidence="2">NIAS01</strain>
        <tissue evidence="2">Whole body or cell culture</tissue>
    </source>
</reference>
<dbReference type="Gene3D" id="3.30.450.30">
    <property type="entry name" value="Dynein light chain 2a, cytoplasmic"/>
    <property type="match status" value="1"/>
</dbReference>
<dbReference type="SMART" id="SM01278">
    <property type="entry name" value="MAPKK1_Int"/>
    <property type="match status" value="1"/>
</dbReference>
<keyword evidence="3" id="KW-1185">Reference proteome</keyword>
<dbReference type="AlphaFoldDB" id="A0A9J6C2V0"/>
<gene>
    <name evidence="2" type="ORF">PVAND_005990</name>
</gene>
<dbReference type="Pfam" id="PF08923">
    <property type="entry name" value="MAPKK1_Int"/>
    <property type="match status" value="1"/>
</dbReference>
<dbReference type="EMBL" id="JADBJN010000002">
    <property type="protein sequence ID" value="KAG5676139.1"/>
    <property type="molecule type" value="Genomic_DNA"/>
</dbReference>
<proteinExistence type="inferred from homology"/>
<sequence length="127" mass="14279">MSDEVKRFFTSILNKVNGLNCVLISDRDGVPLLKLSKDNKFPELGTKQSFLSTFSIATVQSSKMMLGKNKQIILCYKSSTIVQLNKAPLIITFVGTESTNIGHLLTYANEVDKYLEEYKIVLEQNLI</sequence>
<comment type="caution">
    <text evidence="2">The sequence shown here is derived from an EMBL/GenBank/DDBJ whole genome shotgun (WGS) entry which is preliminary data.</text>
</comment>
<dbReference type="InterPro" id="IPR015019">
    <property type="entry name" value="LAMTOR3"/>
</dbReference>
<evidence type="ECO:0000313" key="2">
    <source>
        <dbReference type="EMBL" id="KAG5676139.1"/>
    </source>
</evidence>
<dbReference type="GO" id="GO:0071986">
    <property type="term" value="C:Ragulator complex"/>
    <property type="evidence" value="ECO:0007669"/>
    <property type="project" value="TreeGrafter"/>
</dbReference>